<dbReference type="EMBL" id="KV417292">
    <property type="protein sequence ID" value="KZO94852.1"/>
    <property type="molecule type" value="Genomic_DNA"/>
</dbReference>
<dbReference type="SMART" id="SM01027">
    <property type="entry name" value="Beta-Casp"/>
    <property type="match status" value="1"/>
</dbReference>
<dbReference type="PANTHER" id="PTHR45922">
    <property type="entry name" value="CLEAVAGE AND POLYADENYLATION SPECIFICITY FACTOR SUBUNIT 2"/>
    <property type="match status" value="1"/>
</dbReference>
<dbReference type="STRING" id="1330018.A0A167KP80"/>
<evidence type="ECO:0000256" key="2">
    <source>
        <dbReference type="ARBA" id="ARBA00022664"/>
    </source>
</evidence>
<evidence type="ECO:0000256" key="1">
    <source>
        <dbReference type="ARBA" id="ARBA00004123"/>
    </source>
</evidence>
<keyword evidence="8" id="KW-1185">Reference proteome</keyword>
<sequence length="928" mass="101212">MIVFTPLCGSAQSTSIPSAFCYLLQIDDIRVLLDCGAPDWRLGAGENVEGRGSDGDERQAKRLWAEYLDLLERNAPEIDLVLFTHASLPHIGLYAYARARLGLAAPAFATLPVQALGRIAVLDDVESWRAEVDVDNEPTEEYSGDGDVKMENGTSILRKAIATAEEVKEAFDSITTLKYSQATHLTGKLQALTLTAFSASHTLGGTLWKLRSASSGTLLYAVGLNHMKEQHLDGTALIRPGGAGVGEGLGRPDLLITDAQRVGVNGVRRREREEAFLDSITKTLRSSSSVLIPVDASTRVLELLVILDQHWTQAKTRAPLCLVSRTGKDCVQFVRSLMEWMGGWITREGEVPTVGRDGKKRKRRNRRDEEEVEDEDALLANMILRFRHLQIFPTPEALIAAIPSSTPKVVLATPLTMSYGASRALFESFASSRNNLVMLVNIAEKGTLARSLWNLWEGDQPEDSKWGKGRLGNVVHGSGKMALTMNAKVPLAGAELEEYLNAEKAAKEKAAADAAAARPQILLEADDDDEGDSDEDDASDASSELAVEEELGGGTVEGTLSRPYAEGAVGAKAAGPEEDEVDATRQQLSFDIYLKGKVSRATFFKSSSGTQGTRYRMFPYVEKRRRVDVWGETLDIGTWMRKGKQWEEEEETEENQEAKEARKRKQEEEEAQKAPPEPPSKFITEEHVIDLRCKLFFVDFEGLNDGRATKMIVPQVNPRKMILVAAETIATNELIEACGEIRSMTREISTPTVGEEIKIGEHTHSYSISIGEALFSTLKMSKFEDNEVAFVSGHIAFNASSAIPVLEPAASTTSEHSTSVALIPARAEEPQGAIMTAPPQILPQTTLIGDLRLTALKARLSALGITADFAGEGVLICGLSQAGKEGTDNDVVSVRKMGGGRVEVEGNVSEVYYTVRRELYGLYAQVAG</sequence>
<dbReference type="InterPro" id="IPR036866">
    <property type="entry name" value="RibonucZ/Hydroxyglut_hydro"/>
</dbReference>
<dbReference type="OrthoDB" id="64353at2759"/>
<dbReference type="Pfam" id="PF16661">
    <property type="entry name" value="Lactamase_B_6"/>
    <property type="match status" value="1"/>
</dbReference>
<proteinExistence type="inferred from homology"/>
<keyword evidence="3 4" id="KW-0539">Nucleus</keyword>
<organism evidence="7 8">
    <name type="scientific">Calocera viscosa (strain TUFC12733)</name>
    <dbReference type="NCBI Taxonomy" id="1330018"/>
    <lineage>
        <taxon>Eukaryota</taxon>
        <taxon>Fungi</taxon>
        <taxon>Dikarya</taxon>
        <taxon>Basidiomycota</taxon>
        <taxon>Agaricomycotina</taxon>
        <taxon>Dacrymycetes</taxon>
        <taxon>Dacrymycetales</taxon>
        <taxon>Dacrymycetaceae</taxon>
        <taxon>Calocera</taxon>
    </lineage>
</organism>
<dbReference type="InterPro" id="IPR027075">
    <property type="entry name" value="CPSF2"/>
</dbReference>
<dbReference type="Proteomes" id="UP000076738">
    <property type="component" value="Unassembled WGS sequence"/>
</dbReference>
<evidence type="ECO:0000259" key="6">
    <source>
        <dbReference type="SMART" id="SM01027"/>
    </source>
</evidence>
<dbReference type="InterPro" id="IPR025069">
    <property type="entry name" value="Cpsf2_C"/>
</dbReference>
<dbReference type="InterPro" id="IPR001279">
    <property type="entry name" value="Metallo-B-lactamas"/>
</dbReference>
<dbReference type="SUPFAM" id="SSF56281">
    <property type="entry name" value="Metallo-hydrolase/oxidoreductase"/>
    <property type="match status" value="1"/>
</dbReference>
<dbReference type="Gene3D" id="3.60.15.10">
    <property type="entry name" value="Ribonuclease Z/Hydroxyacylglutathione hydrolase-like"/>
    <property type="match status" value="1"/>
</dbReference>
<accession>A0A167KP80</accession>
<feature type="region of interest" description="Disordered" evidence="5">
    <location>
        <begin position="525"/>
        <end position="563"/>
    </location>
</feature>
<feature type="compositionally biased region" description="Acidic residues" evidence="5">
    <location>
        <begin position="525"/>
        <end position="539"/>
    </location>
</feature>
<dbReference type="Pfam" id="PF10996">
    <property type="entry name" value="Beta-Casp"/>
    <property type="match status" value="1"/>
</dbReference>
<dbReference type="Pfam" id="PF13299">
    <property type="entry name" value="CPSF100_C"/>
    <property type="match status" value="1"/>
</dbReference>
<feature type="domain" description="Beta-Casp" evidence="6">
    <location>
        <begin position="300"/>
        <end position="452"/>
    </location>
</feature>
<dbReference type="GO" id="GO:0006398">
    <property type="term" value="P:mRNA 3'-end processing by stem-loop binding and cleavage"/>
    <property type="evidence" value="ECO:0007669"/>
    <property type="project" value="InterPro"/>
</dbReference>
<feature type="region of interest" description="Disordered" evidence="5">
    <location>
        <begin position="351"/>
        <end position="371"/>
    </location>
</feature>
<dbReference type="InterPro" id="IPR035639">
    <property type="entry name" value="CPSF2_MBL"/>
</dbReference>
<comment type="similarity">
    <text evidence="4">Belongs to the metallo-beta-lactamase superfamily. RNA-metabolizing metallo-beta-lactamase-like family. CPSF2/YSH1 subfamily.</text>
</comment>
<feature type="region of interest" description="Disordered" evidence="5">
    <location>
        <begin position="642"/>
        <end position="681"/>
    </location>
</feature>
<dbReference type="AlphaFoldDB" id="A0A167KP80"/>
<protein>
    <recommendedName>
        <fullName evidence="4">Cleavage and polyadenylation specificity factor subunit 2</fullName>
    </recommendedName>
    <alternativeName>
        <fullName evidence="4">Cleavage and polyadenylation specificity factor 100 kDa subunit</fullName>
    </alternativeName>
</protein>
<dbReference type="GO" id="GO:0003723">
    <property type="term" value="F:RNA binding"/>
    <property type="evidence" value="ECO:0007669"/>
    <property type="project" value="UniProtKB-KW"/>
</dbReference>
<dbReference type="InterPro" id="IPR022712">
    <property type="entry name" value="Beta_Casp"/>
</dbReference>
<keyword evidence="4" id="KW-0694">RNA-binding</keyword>
<dbReference type="PANTHER" id="PTHR45922:SF1">
    <property type="entry name" value="CLEAVAGE AND POLYADENYLATION SPECIFICITY FACTOR SUBUNIT 2"/>
    <property type="match status" value="1"/>
</dbReference>
<evidence type="ECO:0000256" key="5">
    <source>
        <dbReference type="SAM" id="MobiDB-lite"/>
    </source>
</evidence>
<gene>
    <name evidence="7" type="ORF">CALVIDRAFT_483583</name>
</gene>
<evidence type="ECO:0000256" key="3">
    <source>
        <dbReference type="ARBA" id="ARBA00023242"/>
    </source>
</evidence>
<reference evidence="7 8" key="1">
    <citation type="journal article" date="2016" name="Mol. Biol. Evol.">
        <title>Comparative Genomics of Early-Diverging Mushroom-Forming Fungi Provides Insights into the Origins of Lignocellulose Decay Capabilities.</title>
        <authorList>
            <person name="Nagy L.G."/>
            <person name="Riley R."/>
            <person name="Tritt A."/>
            <person name="Adam C."/>
            <person name="Daum C."/>
            <person name="Floudas D."/>
            <person name="Sun H."/>
            <person name="Yadav J.S."/>
            <person name="Pangilinan J."/>
            <person name="Larsson K.H."/>
            <person name="Matsuura K."/>
            <person name="Barry K."/>
            <person name="Labutti K."/>
            <person name="Kuo R."/>
            <person name="Ohm R.A."/>
            <person name="Bhattacharya S.S."/>
            <person name="Shirouzu T."/>
            <person name="Yoshinaga Y."/>
            <person name="Martin F.M."/>
            <person name="Grigoriev I.V."/>
            <person name="Hibbett D.S."/>
        </authorList>
    </citation>
    <scope>NUCLEOTIDE SEQUENCE [LARGE SCALE GENOMIC DNA]</scope>
    <source>
        <strain evidence="7 8">TUFC12733</strain>
    </source>
</reference>
<evidence type="ECO:0000256" key="4">
    <source>
        <dbReference type="RuleBase" id="RU365006"/>
    </source>
</evidence>
<evidence type="ECO:0000313" key="8">
    <source>
        <dbReference type="Proteomes" id="UP000076738"/>
    </source>
</evidence>
<dbReference type="GO" id="GO:0005847">
    <property type="term" value="C:mRNA cleavage and polyadenylation specificity factor complex"/>
    <property type="evidence" value="ECO:0007669"/>
    <property type="project" value="InterPro"/>
</dbReference>
<keyword evidence="2 4" id="KW-0507">mRNA processing</keyword>
<comment type="subcellular location">
    <subcellularLocation>
        <location evidence="1 4">Nucleus</location>
    </subcellularLocation>
</comment>
<evidence type="ECO:0000313" key="7">
    <source>
        <dbReference type="EMBL" id="KZO94852.1"/>
    </source>
</evidence>
<dbReference type="CDD" id="cd16293">
    <property type="entry name" value="CPSF2-like_MBL-fold"/>
    <property type="match status" value="1"/>
</dbReference>
<name>A0A167KP80_CALVF</name>